<accession>A0AAN8GW38</accession>
<dbReference type="EMBL" id="JAURVH010001535">
    <property type="protein sequence ID" value="KAK5893138.1"/>
    <property type="molecule type" value="Genomic_DNA"/>
</dbReference>
<organism evidence="5 6">
    <name type="scientific">Champsocephalus gunnari</name>
    <name type="common">Mackerel icefish</name>
    <dbReference type="NCBI Taxonomy" id="52237"/>
    <lineage>
        <taxon>Eukaryota</taxon>
        <taxon>Metazoa</taxon>
        <taxon>Chordata</taxon>
        <taxon>Craniata</taxon>
        <taxon>Vertebrata</taxon>
        <taxon>Euteleostomi</taxon>
        <taxon>Actinopterygii</taxon>
        <taxon>Neopterygii</taxon>
        <taxon>Teleostei</taxon>
        <taxon>Neoteleostei</taxon>
        <taxon>Acanthomorphata</taxon>
        <taxon>Eupercaria</taxon>
        <taxon>Perciformes</taxon>
        <taxon>Notothenioidei</taxon>
        <taxon>Channichthyidae</taxon>
        <taxon>Champsocephalus</taxon>
    </lineage>
</organism>
<evidence type="ECO:0000313" key="6">
    <source>
        <dbReference type="Proteomes" id="UP001331515"/>
    </source>
</evidence>
<dbReference type="PANTHER" id="PTHR21472:SF15">
    <property type="entry name" value="ENDONUCLEASE DOMAIN-CONTAINING 1 PROTEIN-RELATED"/>
    <property type="match status" value="1"/>
</dbReference>
<dbReference type="Pfam" id="PF01223">
    <property type="entry name" value="Endonuclease_NS"/>
    <property type="match status" value="1"/>
</dbReference>
<name>A0AAN8GW38_CHAGU</name>
<sequence>MYVTLKRWSLLPFATILLSIHPTLTAVVNSTADCPGFLLDEKTPNVPDVLENGRILDQNRYKVICQTFENKRQFVTLYDTSNKIPVFSAFKYRGTDGTKSERPRGWMMEPELEPTATINMRNDENQNQASNSDYFSKLQEKYNKGHLFPNSYGFDEDVVAFVFPMLKVSSSFGKPSNKEHSYDGVPITRGVHDNHYCSANPCFIAVMKECEGGGAFLVLPLHHLNSSTSF</sequence>
<dbReference type="GO" id="GO:0016787">
    <property type="term" value="F:hydrolase activity"/>
    <property type="evidence" value="ECO:0007669"/>
    <property type="project" value="InterPro"/>
</dbReference>
<dbReference type="Gene3D" id="3.40.570.10">
    <property type="entry name" value="Extracellular Endonuclease, subunit A"/>
    <property type="match status" value="1"/>
</dbReference>
<keyword evidence="1" id="KW-0853">WD repeat</keyword>
<keyword evidence="2" id="KW-0677">Repeat</keyword>
<reference evidence="5 6" key="1">
    <citation type="journal article" date="2023" name="Mol. Biol. Evol.">
        <title>Genomics of Secondarily Temperate Adaptation in the Only Non-Antarctic Icefish.</title>
        <authorList>
            <person name="Rivera-Colon A.G."/>
            <person name="Rayamajhi N."/>
            <person name="Minhas B.F."/>
            <person name="Madrigal G."/>
            <person name="Bilyk K.T."/>
            <person name="Yoon V."/>
            <person name="Hune M."/>
            <person name="Gregory S."/>
            <person name="Cheng C.H.C."/>
            <person name="Catchen J.M."/>
        </authorList>
    </citation>
    <scope>NUCLEOTIDE SEQUENCE [LARGE SCALE GENOMIC DNA]</scope>
    <source>
        <tissue evidence="5">White muscle</tissue>
    </source>
</reference>
<evidence type="ECO:0000313" key="5">
    <source>
        <dbReference type="EMBL" id="KAK5893138.1"/>
    </source>
</evidence>
<evidence type="ECO:0000259" key="4">
    <source>
        <dbReference type="SMART" id="SM01166"/>
    </source>
</evidence>
<evidence type="ECO:0000256" key="1">
    <source>
        <dbReference type="ARBA" id="ARBA00022574"/>
    </source>
</evidence>
<comment type="caution">
    <text evidence="5">The sequence shown here is derived from an EMBL/GenBank/DDBJ whole genome shotgun (WGS) entry which is preliminary data.</text>
</comment>
<feature type="domain" description="DUF1899" evidence="4">
    <location>
        <begin position="167"/>
        <end position="225"/>
    </location>
</feature>
<dbReference type="InterPro" id="IPR015048">
    <property type="entry name" value="DUF1899"/>
</dbReference>
<gene>
    <name evidence="5" type="ORF">CgunFtcFv8_006037</name>
</gene>
<evidence type="ECO:0000256" key="3">
    <source>
        <dbReference type="SAM" id="SignalP"/>
    </source>
</evidence>
<keyword evidence="3" id="KW-0732">Signal</keyword>
<dbReference type="SUPFAM" id="SSF54060">
    <property type="entry name" value="His-Me finger endonucleases"/>
    <property type="match status" value="1"/>
</dbReference>
<feature type="signal peptide" evidence="3">
    <location>
        <begin position="1"/>
        <end position="25"/>
    </location>
</feature>
<dbReference type="GO" id="GO:0046872">
    <property type="term" value="F:metal ion binding"/>
    <property type="evidence" value="ECO:0007669"/>
    <property type="project" value="InterPro"/>
</dbReference>
<dbReference type="Proteomes" id="UP001331515">
    <property type="component" value="Unassembled WGS sequence"/>
</dbReference>
<proteinExistence type="predicted"/>
<dbReference type="InterPro" id="IPR044929">
    <property type="entry name" value="DNA/RNA_non-sp_Endonuclease_sf"/>
</dbReference>
<dbReference type="InterPro" id="IPR001604">
    <property type="entry name" value="Endo_G_ENPP1-like_dom"/>
</dbReference>
<dbReference type="InterPro" id="IPR044925">
    <property type="entry name" value="His-Me_finger_sf"/>
</dbReference>
<protein>
    <recommendedName>
        <fullName evidence="4">DUF1899 domain-containing protein</fullName>
    </recommendedName>
</protein>
<dbReference type="InterPro" id="IPR039015">
    <property type="entry name" value="ENDOD1"/>
</dbReference>
<dbReference type="PANTHER" id="PTHR21472">
    <property type="entry name" value="ENDONUCLEASE DOMAIN-CONTAINING 1 PROTEIN ENDOD1"/>
    <property type="match status" value="1"/>
</dbReference>
<dbReference type="AlphaFoldDB" id="A0AAN8GW38"/>
<dbReference type="InterPro" id="IPR015943">
    <property type="entry name" value="WD40/YVTN_repeat-like_dom_sf"/>
</dbReference>
<keyword evidence="6" id="KW-1185">Reference proteome</keyword>
<evidence type="ECO:0000256" key="2">
    <source>
        <dbReference type="ARBA" id="ARBA00022737"/>
    </source>
</evidence>
<dbReference type="GO" id="GO:0003676">
    <property type="term" value="F:nucleic acid binding"/>
    <property type="evidence" value="ECO:0007669"/>
    <property type="project" value="InterPro"/>
</dbReference>
<dbReference type="Pfam" id="PF08953">
    <property type="entry name" value="DUF1899"/>
    <property type="match status" value="1"/>
</dbReference>
<dbReference type="SMART" id="SM01166">
    <property type="entry name" value="DUF1899"/>
    <property type="match status" value="1"/>
</dbReference>
<feature type="chain" id="PRO_5043052482" description="DUF1899 domain-containing protein" evidence="3">
    <location>
        <begin position="26"/>
        <end position="230"/>
    </location>
</feature>
<dbReference type="Gene3D" id="2.130.10.10">
    <property type="entry name" value="YVTN repeat-like/Quinoprotein amine dehydrogenase"/>
    <property type="match status" value="1"/>
</dbReference>